<dbReference type="InterPro" id="IPR007863">
    <property type="entry name" value="Peptidase_M16_C"/>
</dbReference>
<dbReference type="InterPro" id="IPR011765">
    <property type="entry name" value="Pept_M16_N"/>
</dbReference>
<dbReference type="InterPro" id="IPR011249">
    <property type="entry name" value="Metalloenz_LuxS/M16"/>
</dbReference>
<evidence type="ECO:0000256" key="1">
    <source>
        <dbReference type="ARBA" id="ARBA00007575"/>
    </source>
</evidence>
<dbReference type="GO" id="GO:0004222">
    <property type="term" value="F:metalloendopeptidase activity"/>
    <property type="evidence" value="ECO:0007669"/>
    <property type="project" value="TreeGrafter"/>
</dbReference>
<dbReference type="SMART" id="SM01264">
    <property type="entry name" value="M16C_associated"/>
    <property type="match status" value="1"/>
</dbReference>
<evidence type="ECO:0000256" key="3">
    <source>
        <dbReference type="ARBA" id="ARBA00020167"/>
    </source>
</evidence>
<dbReference type="FunFam" id="3.30.830.10:FF:000013">
    <property type="entry name" value="Mitochondrial presequence protease"/>
    <property type="match status" value="1"/>
</dbReference>
<dbReference type="InterPro" id="IPR055130">
    <property type="entry name" value="PreP_C"/>
</dbReference>
<accession>A0A4P9XPY8</accession>
<gene>
    <name evidence="7" type="ORF">THASP1DRAFT_34884</name>
</gene>
<protein>
    <recommendedName>
        <fullName evidence="3">Presequence protease, mitochondrial</fullName>
    </recommendedName>
    <alternativeName>
        <fullName evidence="4">Pitrilysin metalloproteinase</fullName>
    </alternativeName>
</protein>
<dbReference type="Proteomes" id="UP000271241">
    <property type="component" value="Unassembled WGS sequence"/>
</dbReference>
<comment type="subunit">
    <text evidence="2">Monomer and homodimer; homodimerization is induced by binding of the substrate.</text>
</comment>
<dbReference type="PANTHER" id="PTHR43016:SF13">
    <property type="entry name" value="PRESEQUENCE PROTEASE, MITOCHONDRIAL"/>
    <property type="match status" value="1"/>
</dbReference>
<dbReference type="SUPFAM" id="SSF63411">
    <property type="entry name" value="LuxS/MPP-like metallohydrolase"/>
    <property type="match status" value="4"/>
</dbReference>
<dbReference type="Pfam" id="PF08367">
    <property type="entry name" value="M16C_assoc"/>
    <property type="match status" value="1"/>
</dbReference>
<evidence type="ECO:0000256" key="2">
    <source>
        <dbReference type="ARBA" id="ARBA00011853"/>
    </source>
</evidence>
<name>A0A4P9XPY8_9FUNG</name>
<dbReference type="Gene3D" id="3.30.830.10">
    <property type="entry name" value="Metalloenzyme, LuxS/M16 peptidase-like"/>
    <property type="match status" value="4"/>
</dbReference>
<dbReference type="OrthoDB" id="10250783at2759"/>
<dbReference type="InterPro" id="IPR013578">
    <property type="entry name" value="Peptidase_M16C_assoc"/>
</dbReference>
<dbReference type="AlphaFoldDB" id="A0A4P9XPY8"/>
<dbReference type="Pfam" id="PF05193">
    <property type="entry name" value="Peptidase_M16_C"/>
    <property type="match status" value="1"/>
</dbReference>
<dbReference type="GO" id="GO:0046872">
    <property type="term" value="F:metal ion binding"/>
    <property type="evidence" value="ECO:0007669"/>
    <property type="project" value="InterPro"/>
</dbReference>
<dbReference type="Pfam" id="PF00675">
    <property type="entry name" value="Peptidase_M16"/>
    <property type="match status" value="1"/>
</dbReference>
<reference evidence="8" key="1">
    <citation type="journal article" date="2018" name="Nat. Microbiol.">
        <title>Leveraging single-cell genomics to expand the fungal tree of life.</title>
        <authorList>
            <person name="Ahrendt S.R."/>
            <person name="Quandt C.A."/>
            <person name="Ciobanu D."/>
            <person name="Clum A."/>
            <person name="Salamov A."/>
            <person name="Andreopoulos B."/>
            <person name="Cheng J.F."/>
            <person name="Woyke T."/>
            <person name="Pelin A."/>
            <person name="Henrissat B."/>
            <person name="Reynolds N.K."/>
            <person name="Benny G.L."/>
            <person name="Smith M.E."/>
            <person name="James T.Y."/>
            <person name="Grigoriev I.V."/>
        </authorList>
    </citation>
    <scope>NUCLEOTIDE SEQUENCE [LARGE SCALE GENOMIC DNA]</scope>
    <source>
        <strain evidence="8">RSA 1356</strain>
    </source>
</reference>
<evidence type="ECO:0000313" key="8">
    <source>
        <dbReference type="Proteomes" id="UP000271241"/>
    </source>
</evidence>
<dbReference type="EMBL" id="KZ992707">
    <property type="protein sequence ID" value="RKP07521.1"/>
    <property type="molecule type" value="Genomic_DNA"/>
</dbReference>
<evidence type="ECO:0000256" key="4">
    <source>
        <dbReference type="ARBA" id="ARBA00034552"/>
    </source>
</evidence>
<dbReference type="FunFam" id="3.30.830.10:FF:000011">
    <property type="entry name" value="Presequence protease, mitochondrial"/>
    <property type="match status" value="1"/>
</dbReference>
<dbReference type="PANTHER" id="PTHR43016">
    <property type="entry name" value="PRESEQUENCE PROTEASE"/>
    <property type="match status" value="1"/>
</dbReference>
<comment type="similarity">
    <text evidence="1">Belongs to the peptidase M16 family. PreP subfamily.</text>
</comment>
<dbReference type="STRING" id="78915.A0A4P9XPY8"/>
<proteinExistence type="inferred from homology"/>
<comment type="function">
    <text evidence="5">Degrades mitochondrial transit peptides after their cleavage in the intermembrane space or in the matrix, and presequence peptides; clearance of these peptides is required to keep the presequence processing machinery running. Preferentially cleaves the N-terminal side of paired basic amino acid residues. Also degrades other unstructured peptides. May function as an ATP-dependent peptidase as opposed to a metalloendopeptidase.</text>
</comment>
<evidence type="ECO:0000259" key="6">
    <source>
        <dbReference type="SMART" id="SM01264"/>
    </source>
</evidence>
<dbReference type="Pfam" id="PF22516">
    <property type="entry name" value="PreP_C"/>
    <property type="match status" value="1"/>
</dbReference>
<dbReference type="GO" id="GO:0005759">
    <property type="term" value="C:mitochondrial matrix"/>
    <property type="evidence" value="ECO:0007669"/>
    <property type="project" value="TreeGrafter"/>
</dbReference>
<sequence>MKTSRKCPMWNGGANAANAANAEAQNAAATAAAASNQSAATASRRNIPELELTAVRYRHLKTGAEYLHIDREDENKVFSVGFATPPSDSTGVAHILEHVTLCGSQRYPVRDPFFKMLNRTMANFMNAFTACDFTMYPFATENWKDYEHLRDIYMDATFNPLLRRLDFLQEGWRLERADPTDASSPVEYKGVVFNEMKGALSDPGQLFYTRTQQLMYPNSPYAHVSGGDPAAITQLTYEALRAFHDKCYHPSNARFFSYGKIPLEAHLAAVDKKISQFERSQAIVVSGTYNAQEGTRREVIYGQQEGTSLLTDGPSSPMYRGLIDTGLGAEFPPNTGYNTSTRVGSFTLGLQGVRESEVEKVFASIREILHTVHKDGLDPNRVQATLHAMELGYKHKTANFGLQLAQAIYSGWCHGSDPIDLLEIEKNLNRLREELANGQPFRRLIEKYLLNSKNALECVMLPDPAYHEKLQTQERQCLEEVNKKLSTSERDCILEDEAALLAKQGEVEDHSCLPTLQLSDVAPQRPSTALNFTAAHGVPLQQRALSTNGISYVQLVSSLANLPPALLPYVPFYCEALTMVGTVTKDAAEFDDEIRRYTGGIGLVIRHSLYADVSRYELGVGLGTHALDKDVPRMYELLQELLQKVDFSRLDRVYTLLQGRTSALVQSVPDSGHVFARLAASSDLSPSQYVSNVWRGIAQVQHTQEMAAQTSMSDIADKLTTIHQHILRQSAIRVAVNAQPNAMAENQQQLDGLFAQLAPNTSAAPPATDAISTRIAYTIDAPTSFASAVYPTVPYIHPDSMPLQVLGSLMTNLFLHREIREKNGAYGGGASHVSTAGSFAFYSYRDPDALRSLDVFRESVDWALARKFTDELSEAKLSIFSSLDTPIGAAEEGMLYFKDRITDEMRQARRDILFRVGVDDIHRVCDTYLRQQAAKARYAVVCNTEQAPHDRTDWQVASMTP</sequence>
<evidence type="ECO:0000313" key="7">
    <source>
        <dbReference type="EMBL" id="RKP07521.1"/>
    </source>
</evidence>
<keyword evidence="8" id="KW-1185">Reference proteome</keyword>
<feature type="domain" description="Peptidase M16C associated" evidence="6">
    <location>
        <begin position="460"/>
        <end position="706"/>
    </location>
</feature>
<organism evidence="7 8">
    <name type="scientific">Thamnocephalis sphaerospora</name>
    <dbReference type="NCBI Taxonomy" id="78915"/>
    <lineage>
        <taxon>Eukaryota</taxon>
        <taxon>Fungi</taxon>
        <taxon>Fungi incertae sedis</taxon>
        <taxon>Zoopagomycota</taxon>
        <taxon>Zoopagomycotina</taxon>
        <taxon>Zoopagomycetes</taxon>
        <taxon>Zoopagales</taxon>
        <taxon>Sigmoideomycetaceae</taxon>
        <taxon>Thamnocephalis</taxon>
    </lineage>
</organism>
<dbReference type="GO" id="GO:0016485">
    <property type="term" value="P:protein processing"/>
    <property type="evidence" value="ECO:0007669"/>
    <property type="project" value="TreeGrafter"/>
</dbReference>
<evidence type="ECO:0000256" key="5">
    <source>
        <dbReference type="ARBA" id="ARBA00045897"/>
    </source>
</evidence>